<sequence>MIAMKEYITGISDKALLWAGALSIYNITKTLLEMVLGKFSDHHGRAPIVRVCMLISCLGCLVQARSPSVVGVYVARLTLGAGASTSGVLKAAINDVCPHDMRTKVNGKIGATTVIGSVLGPVAGLVLDAENPGNDLRLASVVTLGLYALCLLSALLCQIESAPVIYLTEINAELRAIQQSDERSLEQNRLRRRYWRILLESGRRYKEKHKDEKTIKTMFQGVKAVVKRHPSIQKLGVAYLLSSLTLSGTI</sequence>
<dbReference type="Gene3D" id="1.20.1250.20">
    <property type="entry name" value="MFS general substrate transporter like domains"/>
    <property type="match status" value="1"/>
</dbReference>
<keyword evidence="5" id="KW-0472">Membrane</keyword>
<protein>
    <submittedName>
        <fullName evidence="7">Tetracycline resistance protein, TetA/multidrug resistance protein MdtG</fullName>
    </submittedName>
</protein>
<evidence type="ECO:0000256" key="4">
    <source>
        <dbReference type="ARBA" id="ARBA00022989"/>
    </source>
</evidence>
<dbReference type="PRINTS" id="PR01035">
    <property type="entry name" value="TCRTETA"/>
</dbReference>
<comment type="caution">
    <text evidence="7">The sequence shown here is derived from an EMBL/GenBank/DDBJ whole genome shotgun (WGS) entry which is preliminary data.</text>
</comment>
<evidence type="ECO:0000256" key="2">
    <source>
        <dbReference type="ARBA" id="ARBA00022448"/>
    </source>
</evidence>
<dbReference type="AlphaFoldDB" id="A0A9K3D159"/>
<evidence type="ECO:0000313" key="8">
    <source>
        <dbReference type="Proteomes" id="UP000265618"/>
    </source>
</evidence>
<accession>A0A9K3D159</accession>
<dbReference type="GO" id="GO:0016020">
    <property type="term" value="C:membrane"/>
    <property type="evidence" value="ECO:0007669"/>
    <property type="project" value="UniProtKB-SubCell"/>
</dbReference>
<evidence type="ECO:0000256" key="1">
    <source>
        <dbReference type="ARBA" id="ARBA00004141"/>
    </source>
</evidence>
<dbReference type="InterPro" id="IPR020846">
    <property type="entry name" value="MFS_dom"/>
</dbReference>
<name>A0A9K3D159_9EUKA</name>
<dbReference type="GO" id="GO:0022857">
    <property type="term" value="F:transmembrane transporter activity"/>
    <property type="evidence" value="ECO:0007669"/>
    <property type="project" value="InterPro"/>
</dbReference>
<keyword evidence="3" id="KW-0812">Transmembrane</keyword>
<dbReference type="EMBL" id="BDIP01002409">
    <property type="protein sequence ID" value="GIQ86257.1"/>
    <property type="molecule type" value="Genomic_DNA"/>
</dbReference>
<proteinExistence type="predicted"/>
<evidence type="ECO:0000313" key="7">
    <source>
        <dbReference type="EMBL" id="GIQ86257.1"/>
    </source>
</evidence>
<dbReference type="SUPFAM" id="SSF103473">
    <property type="entry name" value="MFS general substrate transporter"/>
    <property type="match status" value="1"/>
</dbReference>
<gene>
    <name evidence="7" type="ORF">KIPB_008075</name>
</gene>
<comment type="subcellular location">
    <subcellularLocation>
        <location evidence="1">Membrane</location>
        <topology evidence="1">Multi-pass membrane protein</topology>
    </subcellularLocation>
</comment>
<organism evidence="7 8">
    <name type="scientific">Kipferlia bialata</name>
    <dbReference type="NCBI Taxonomy" id="797122"/>
    <lineage>
        <taxon>Eukaryota</taxon>
        <taxon>Metamonada</taxon>
        <taxon>Carpediemonas-like organisms</taxon>
        <taxon>Kipferlia</taxon>
    </lineage>
</organism>
<dbReference type="PROSITE" id="PS50850">
    <property type="entry name" value="MFS"/>
    <property type="match status" value="1"/>
</dbReference>
<dbReference type="Pfam" id="PF07690">
    <property type="entry name" value="MFS_1"/>
    <property type="match status" value="1"/>
</dbReference>
<dbReference type="Proteomes" id="UP000265618">
    <property type="component" value="Unassembled WGS sequence"/>
</dbReference>
<reference evidence="7 8" key="1">
    <citation type="journal article" date="2018" name="PLoS ONE">
        <title>The draft genome of Kipferlia bialata reveals reductive genome evolution in fornicate parasites.</title>
        <authorList>
            <person name="Tanifuji G."/>
            <person name="Takabayashi S."/>
            <person name="Kume K."/>
            <person name="Takagi M."/>
            <person name="Nakayama T."/>
            <person name="Kamikawa R."/>
            <person name="Inagaki Y."/>
            <person name="Hashimoto T."/>
        </authorList>
    </citation>
    <scope>NUCLEOTIDE SEQUENCE [LARGE SCALE GENOMIC DNA]</scope>
    <source>
        <strain evidence="7">NY0173</strain>
    </source>
</reference>
<dbReference type="PANTHER" id="PTHR23504">
    <property type="entry name" value="MAJOR FACILITATOR SUPERFAMILY DOMAIN-CONTAINING PROTEIN 10"/>
    <property type="match status" value="1"/>
</dbReference>
<keyword evidence="8" id="KW-1185">Reference proteome</keyword>
<keyword evidence="4" id="KW-1133">Transmembrane helix</keyword>
<dbReference type="InterPro" id="IPR001958">
    <property type="entry name" value="Tet-R_TetA/multi-R_MdtG-like"/>
</dbReference>
<keyword evidence="2" id="KW-0813">Transport</keyword>
<dbReference type="OrthoDB" id="440553at2759"/>
<feature type="domain" description="Major facilitator superfamily (MFS) profile" evidence="6">
    <location>
        <begin position="1"/>
        <end position="250"/>
    </location>
</feature>
<dbReference type="InterPro" id="IPR011701">
    <property type="entry name" value="MFS"/>
</dbReference>
<evidence type="ECO:0000256" key="5">
    <source>
        <dbReference type="ARBA" id="ARBA00023136"/>
    </source>
</evidence>
<evidence type="ECO:0000259" key="6">
    <source>
        <dbReference type="PROSITE" id="PS50850"/>
    </source>
</evidence>
<dbReference type="InterPro" id="IPR036259">
    <property type="entry name" value="MFS_trans_sf"/>
</dbReference>
<evidence type="ECO:0000256" key="3">
    <source>
        <dbReference type="ARBA" id="ARBA00022692"/>
    </source>
</evidence>
<dbReference type="PANTHER" id="PTHR23504:SF15">
    <property type="entry name" value="MAJOR FACILITATOR SUPERFAMILY (MFS) PROFILE DOMAIN-CONTAINING PROTEIN"/>
    <property type="match status" value="1"/>
</dbReference>